<dbReference type="AlphaFoldDB" id="A0A1M5HM37"/>
<keyword evidence="2" id="KW-1185">Reference proteome</keyword>
<dbReference type="Proteomes" id="UP000184406">
    <property type="component" value="Unassembled WGS sequence"/>
</dbReference>
<accession>A0A1M5HM37</accession>
<evidence type="ECO:0000313" key="1">
    <source>
        <dbReference type="EMBL" id="SHG17013.1"/>
    </source>
</evidence>
<gene>
    <name evidence="1" type="ORF">SAMN03080594_11610</name>
</gene>
<reference evidence="2" key="1">
    <citation type="submission" date="2016-11" db="EMBL/GenBank/DDBJ databases">
        <authorList>
            <person name="Varghese N."/>
            <person name="Submissions S."/>
        </authorList>
    </citation>
    <scope>NUCLEOTIDE SEQUENCE [LARGE SCALE GENOMIC DNA]</scope>
    <source>
        <strain evidence="2">DSM 17539</strain>
    </source>
</reference>
<dbReference type="EMBL" id="FQUX01000016">
    <property type="protein sequence ID" value="SHG17013.1"/>
    <property type="molecule type" value="Genomic_DNA"/>
</dbReference>
<name>A0A1M5HM37_9FLAO</name>
<sequence>MFSTLFASKRNTASSKSSNINSKKMFCNLLDLLLAELDINLSNRSMSNQLTLKENMKVVGNKKSDTFSDDLQSIALNQIAYSKLMAEKLQKTSFKKKQGKSILLHS</sequence>
<evidence type="ECO:0000313" key="2">
    <source>
        <dbReference type="Proteomes" id="UP000184406"/>
    </source>
</evidence>
<proteinExistence type="predicted"/>
<protein>
    <submittedName>
        <fullName evidence="1">Uncharacterized protein</fullName>
    </submittedName>
</protein>
<dbReference type="RefSeq" id="WP_072865790.1">
    <property type="nucleotide sequence ID" value="NZ_FQUX01000016.1"/>
</dbReference>
<organism evidence="1 2">
    <name type="scientific">Arenibacter palladensis</name>
    <dbReference type="NCBI Taxonomy" id="237373"/>
    <lineage>
        <taxon>Bacteria</taxon>
        <taxon>Pseudomonadati</taxon>
        <taxon>Bacteroidota</taxon>
        <taxon>Flavobacteriia</taxon>
        <taxon>Flavobacteriales</taxon>
        <taxon>Flavobacteriaceae</taxon>
        <taxon>Arenibacter</taxon>
    </lineage>
</organism>